<dbReference type="EMBL" id="MPLS01000006">
    <property type="protein sequence ID" value="ORI98295.1"/>
    <property type="molecule type" value="Genomic_DNA"/>
</dbReference>
<dbReference type="GO" id="GO:0016787">
    <property type="term" value="F:hydrolase activity"/>
    <property type="evidence" value="ECO:0007669"/>
    <property type="project" value="UniProtKB-KW"/>
</dbReference>
<sequence>MTLQTADLLFIPNNHEALDEAIATSTGNYVHVAIVINTHQIIDASPKHGVAIQRIRHFFEEVNVADIYRASLTETQQSQVISQAMSYQNRPYNFSFYPNDDGLYCSQLVQLAFANVLTIPQQPMKFGDDQQPISNYWLNYYQKLGVAVPLNQPGTNPHDLSKTPQLNYVGQLRYGDLLVD</sequence>
<keyword evidence="1" id="KW-0378">Hydrolase</keyword>
<dbReference type="InterPro" id="IPR024453">
    <property type="entry name" value="Peptidase_C92"/>
</dbReference>
<dbReference type="eggNOG" id="COG3863">
    <property type="taxonomic scope" value="Bacteria"/>
</dbReference>
<evidence type="ECO:0000313" key="2">
    <source>
        <dbReference type="Proteomes" id="UP000192288"/>
    </source>
</evidence>
<protein>
    <submittedName>
        <fullName evidence="1">Hydrolase</fullName>
    </submittedName>
</protein>
<dbReference type="Proteomes" id="UP000192288">
    <property type="component" value="Unassembled WGS sequence"/>
</dbReference>
<dbReference type="InterPro" id="IPR038765">
    <property type="entry name" value="Papain-like_cys_pep_sf"/>
</dbReference>
<accession>A0A1X0VEX7</accession>
<evidence type="ECO:0000313" key="1">
    <source>
        <dbReference type="EMBL" id="ORI98295.1"/>
    </source>
</evidence>
<dbReference type="SUPFAM" id="SSF54001">
    <property type="entry name" value="Cysteine proteinases"/>
    <property type="match status" value="1"/>
</dbReference>
<name>A0A1X0VEX7_LEUPS</name>
<proteinExistence type="predicted"/>
<comment type="caution">
    <text evidence="1">The sequence shown here is derived from an EMBL/GenBank/DDBJ whole genome shotgun (WGS) entry which is preliminary data.</text>
</comment>
<dbReference type="RefSeq" id="WP_004910458.1">
    <property type="nucleotide sequence ID" value="NZ_MPLS01000006.1"/>
</dbReference>
<gene>
    <name evidence="1" type="ORF">BMR96_02840</name>
</gene>
<dbReference type="Gene3D" id="3.90.1720.10">
    <property type="entry name" value="endopeptidase domain like (from Nostoc punctiforme)"/>
    <property type="match status" value="1"/>
</dbReference>
<dbReference type="Pfam" id="PF05708">
    <property type="entry name" value="Peptidase_C92"/>
    <property type="match status" value="1"/>
</dbReference>
<dbReference type="AlphaFoldDB" id="A0A1X0VEX7"/>
<organism evidence="1 2">
    <name type="scientific">Leuconostoc pseudomesenteroides</name>
    <dbReference type="NCBI Taxonomy" id="33968"/>
    <lineage>
        <taxon>Bacteria</taxon>
        <taxon>Bacillati</taxon>
        <taxon>Bacillota</taxon>
        <taxon>Bacilli</taxon>
        <taxon>Lactobacillales</taxon>
        <taxon>Lactobacillaceae</taxon>
        <taxon>Leuconostoc</taxon>
    </lineage>
</organism>
<reference evidence="1 2" key="1">
    <citation type="journal article" date="2017" name="Front. Microbiol.">
        <title>Genomic Characterization of Dairy Associated Leuconostoc Species and Diversity of Leuconostocs in Undefined Mixed Mesophilic Starter Cultures.</title>
        <authorList>
            <person name="Frantzen C.A."/>
            <person name="Kot W."/>
            <person name="Pedersen T.B."/>
            <person name="Ardo Y.M."/>
            <person name="Broadbent J.R."/>
            <person name="Neve H."/>
            <person name="Hansen L.H."/>
            <person name="Dal Bello F."/>
            <person name="Ostlie H.M."/>
            <person name="Kleppen H.P."/>
            <person name="Vogensen F.K."/>
            <person name="Holo H."/>
        </authorList>
    </citation>
    <scope>NUCLEOTIDE SEQUENCE [LARGE SCALE GENOMIC DNA]</scope>
    <source>
        <strain evidence="1 2">LMGCF08</strain>
    </source>
</reference>